<evidence type="ECO:0000256" key="3">
    <source>
        <dbReference type="ARBA" id="ARBA00021312"/>
    </source>
</evidence>
<reference evidence="14" key="2">
    <citation type="submission" date="2011-10" db="EMBL/GenBank/DDBJ databases">
        <authorList>
            <person name="MIPS"/>
        </authorList>
    </citation>
    <scope>NUCLEOTIDE SEQUENCE</scope>
</reference>
<dbReference type="AlphaFoldDB" id="I7J675"/>
<evidence type="ECO:0000256" key="12">
    <source>
        <dbReference type="RuleBase" id="RU004450"/>
    </source>
</evidence>
<dbReference type="InterPro" id="IPR000568">
    <property type="entry name" value="ATP_synth_F0_asu"/>
</dbReference>
<feature type="transmembrane region" description="Helical" evidence="13">
    <location>
        <begin position="43"/>
        <end position="62"/>
    </location>
</feature>
<keyword evidence="7" id="KW-0375">Hydrogen ion transport</keyword>
<organism evidence="14">
    <name type="scientific">Claviceps purpurea</name>
    <name type="common">Ergot fungus</name>
    <name type="synonym">Sphacelia segetum</name>
    <dbReference type="NCBI Taxonomy" id="5111"/>
    <lineage>
        <taxon>Eukaryota</taxon>
        <taxon>Fungi</taxon>
        <taxon>Dikarya</taxon>
        <taxon>Ascomycota</taxon>
        <taxon>Pezizomycotina</taxon>
        <taxon>Sordariomycetes</taxon>
        <taxon>Hypocreomycetidae</taxon>
        <taxon>Hypocreales</taxon>
        <taxon>Clavicipitaceae</taxon>
        <taxon>Claviceps</taxon>
    </lineage>
</organism>
<keyword evidence="6 13" id="KW-0812">Transmembrane</keyword>
<keyword evidence="9" id="KW-0406">Ion transport</keyword>
<evidence type="ECO:0000313" key="14">
    <source>
        <dbReference type="EMBL" id="CCE35447.1"/>
    </source>
</evidence>
<dbReference type="GO" id="GO:0046933">
    <property type="term" value="F:proton-transporting ATP synthase activity, rotational mechanism"/>
    <property type="evidence" value="ECO:0007669"/>
    <property type="project" value="TreeGrafter"/>
</dbReference>
<proteinExistence type="inferred from homology"/>
<evidence type="ECO:0000256" key="6">
    <source>
        <dbReference type="ARBA" id="ARBA00022692"/>
    </source>
</evidence>
<evidence type="ECO:0000256" key="7">
    <source>
        <dbReference type="ARBA" id="ARBA00022781"/>
    </source>
</evidence>
<keyword evidence="5" id="KW-0138">CF(0)</keyword>
<comment type="subcellular location">
    <subcellularLocation>
        <location evidence="1 12">Mitochondrion inner membrane</location>
        <topology evidence="1 12">Multi-pass membrane protein</topology>
    </subcellularLocation>
</comment>
<evidence type="ECO:0000256" key="9">
    <source>
        <dbReference type="ARBA" id="ARBA00023065"/>
    </source>
</evidence>
<evidence type="ECO:0000256" key="1">
    <source>
        <dbReference type="ARBA" id="ARBA00004448"/>
    </source>
</evidence>
<dbReference type="NCBIfam" id="NF004482">
    <property type="entry name" value="PRK05815.2-4"/>
    <property type="match status" value="1"/>
</dbReference>
<sequence length="263" mass="28880">MTFIIENWNLFQCIGSPMDQFEIRSLLNLSILDGSFNLTLTSAGFYLILVAVILYVISYVAITGEKLASTNWSLSLESMYDTILNIVSSQINGRSGQIYFPFIFTVFSFILINNLVGLVPYNLATTSQFVLTFALSFTVVLGATILGFEKHGLKFFSLLVPAGCPLALLPLLVLIEFISYSARCVSLGLRLGANITSGHLLLNILSTFVYKIMSSNMIFFILGLLPLALIIAFSGLELMIAVIQAQVFVVLASSYIKDGLDLH</sequence>
<dbReference type="InterPro" id="IPR035908">
    <property type="entry name" value="F0_ATP_A_sf"/>
</dbReference>
<dbReference type="Gene3D" id="1.20.120.220">
    <property type="entry name" value="ATP synthase, F0 complex, subunit A"/>
    <property type="match status" value="1"/>
</dbReference>
<dbReference type="FunFam" id="1.20.120.220:FF:000003">
    <property type="entry name" value="ATP synthase subunit a"/>
    <property type="match status" value="1"/>
</dbReference>
<dbReference type="CDD" id="cd00310">
    <property type="entry name" value="ATP-synt_Fo_a_6"/>
    <property type="match status" value="1"/>
</dbReference>
<dbReference type="InterPro" id="IPR045083">
    <property type="entry name" value="ATP_synth_F0_asu_bact/mt"/>
</dbReference>
<keyword evidence="8 13" id="KW-1133">Transmembrane helix</keyword>
<evidence type="ECO:0000256" key="10">
    <source>
        <dbReference type="ARBA" id="ARBA00023136"/>
    </source>
</evidence>
<evidence type="ECO:0000256" key="11">
    <source>
        <dbReference type="ARBA" id="ARBA00023310"/>
    </source>
</evidence>
<evidence type="ECO:0000256" key="13">
    <source>
        <dbReference type="SAM" id="Phobius"/>
    </source>
</evidence>
<dbReference type="PANTHER" id="PTHR11410:SF0">
    <property type="entry name" value="ATP SYNTHASE SUBUNIT A"/>
    <property type="match status" value="1"/>
</dbReference>
<accession>I7J675</accession>
<feature type="transmembrane region" description="Helical" evidence="13">
    <location>
        <begin position="191"/>
        <end position="210"/>
    </location>
</feature>
<dbReference type="Pfam" id="PF00119">
    <property type="entry name" value="ATP-synt_A"/>
    <property type="match status" value="1"/>
</dbReference>
<feature type="transmembrane region" description="Helical" evidence="13">
    <location>
        <begin position="98"/>
        <end position="123"/>
    </location>
</feature>
<evidence type="ECO:0000256" key="2">
    <source>
        <dbReference type="ARBA" id="ARBA00006810"/>
    </source>
</evidence>
<dbReference type="EMBL" id="FO082257">
    <property type="protein sequence ID" value="CCE35447.1"/>
    <property type="molecule type" value="Genomic_DNA"/>
</dbReference>
<dbReference type="PRINTS" id="PR00123">
    <property type="entry name" value="ATPASEA"/>
</dbReference>
<dbReference type="HAMAP" id="MF_01393">
    <property type="entry name" value="ATP_synth_a_bact"/>
    <property type="match status" value="1"/>
</dbReference>
<gene>
    <name evidence="14" type="ORF">cpurp_mito_ATP6</name>
</gene>
<feature type="transmembrane region" description="Helical" evidence="13">
    <location>
        <begin position="155"/>
        <end position="179"/>
    </location>
</feature>
<protein>
    <recommendedName>
        <fullName evidence="3 12">ATP synthase subunit a</fullName>
    </recommendedName>
</protein>
<dbReference type="PANTHER" id="PTHR11410">
    <property type="entry name" value="ATP SYNTHASE SUBUNIT A"/>
    <property type="match status" value="1"/>
</dbReference>
<dbReference type="NCBIfam" id="TIGR01131">
    <property type="entry name" value="ATP_synt_6_or_A"/>
    <property type="match status" value="1"/>
</dbReference>
<feature type="transmembrane region" description="Helical" evidence="13">
    <location>
        <begin position="129"/>
        <end position="148"/>
    </location>
</feature>
<keyword evidence="11" id="KW-0066">ATP synthesis</keyword>
<dbReference type="SUPFAM" id="SSF81336">
    <property type="entry name" value="F1F0 ATP synthase subunit A"/>
    <property type="match status" value="1"/>
</dbReference>
<dbReference type="GO" id="GO:0005743">
    <property type="term" value="C:mitochondrial inner membrane"/>
    <property type="evidence" value="ECO:0007669"/>
    <property type="project" value="UniProtKB-SubCell"/>
</dbReference>
<evidence type="ECO:0000256" key="5">
    <source>
        <dbReference type="ARBA" id="ARBA00022547"/>
    </source>
</evidence>
<evidence type="ECO:0000256" key="4">
    <source>
        <dbReference type="ARBA" id="ARBA00022448"/>
    </source>
</evidence>
<comment type="similarity">
    <text evidence="2">Belongs to the ATPase A chain family.</text>
</comment>
<dbReference type="GO" id="GO:0045259">
    <property type="term" value="C:proton-transporting ATP synthase complex"/>
    <property type="evidence" value="ECO:0007669"/>
    <property type="project" value="UniProtKB-KW"/>
</dbReference>
<geneLocation type="mitochondrion" evidence="14"/>
<name>I7J675_CLAPU</name>
<keyword evidence="4" id="KW-0813">Transport</keyword>
<keyword evidence="10 13" id="KW-0472">Membrane</keyword>
<reference evidence="14" key="1">
    <citation type="journal article" date="2011" name="Science">
        <title>Chemical engineering by plant symbionts: A 12 genome comparison reveals dynamic alkaloid loci.</title>
        <authorList>
            <person name="Schardl C.L."/>
            <person name="Hesse U."/>
            <person name="Young C.A."/>
            <person name="Jaromczyk J.W."/>
            <person name="Farman M.L."/>
            <person name="Tudzynski P."/>
            <person name="Amyotte S.G."/>
            <person name="An Z."/>
            <person name="Andreeva K."/>
            <person name="Arnaoudova E.G."/>
            <person name="Bullock C.T."/>
            <person name="Calie P."/>
            <person name="Charlton N."/>
            <person name="Fleetwood D.J."/>
            <person name="Florea S."/>
            <person name="Guldener U."/>
            <person name="Harris D.R."/>
            <person name="Haws D.C."/>
            <person name="Jaromczyk J."/>
            <person name="Johnson R.D."/>
            <person name="Khan A.K."/>
            <person name="Liu J."/>
            <person name="Liu M."/>
            <person name="Mace W."/>
            <person name="Machado C."/>
            <person name="Moore N."/>
            <person name="Nagabhyru P."/>
            <person name="Oeser B."/>
            <person name="Pan J."/>
            <person name="Panaccione D.G."/>
            <person name="Schmid J."/>
            <person name="Schweri K.K."/>
            <person name="Scott B."/>
            <person name="Sugawara K."/>
            <person name="Takach J."/>
            <person name="Voisey C.R."/>
            <person name="Webb J.S."/>
            <person name="Wilson E.V."/>
            <person name="Wiseman J."/>
            <person name="Zeng Z."/>
            <person name="Cox M."/>
            <person name="Dinkins R.D."/>
            <person name="Glenn A.E."/>
            <person name="Gordon A."/>
            <person name="Hollin W."/>
            <person name="Leistner E."/>
            <person name="Leuchtmann A."/>
            <person name="Li C."/>
            <person name="Liu J."/>
            <person name="O'Sullivan D."/>
            <person name="Steiner U."/>
            <person name="Tanaka E."/>
            <person name="Yoshida R."/>
        </authorList>
    </citation>
    <scope>NUCLEOTIDE SEQUENCE</scope>
</reference>
<dbReference type="InterPro" id="IPR023011">
    <property type="entry name" value="ATP_synth_F0_asu_AS"/>
</dbReference>
<keyword evidence="14" id="KW-0496">Mitochondrion</keyword>
<evidence type="ECO:0000256" key="8">
    <source>
        <dbReference type="ARBA" id="ARBA00022989"/>
    </source>
</evidence>
<feature type="transmembrane region" description="Helical" evidence="13">
    <location>
        <begin position="217"/>
        <end position="233"/>
    </location>
</feature>
<dbReference type="PROSITE" id="PS00449">
    <property type="entry name" value="ATPASE_A"/>
    <property type="match status" value="1"/>
</dbReference>